<keyword evidence="2" id="KW-1185">Reference proteome</keyword>
<evidence type="ECO:0000313" key="2">
    <source>
        <dbReference type="Proteomes" id="UP001623592"/>
    </source>
</evidence>
<accession>A0ABW8TGC0</accession>
<comment type="caution">
    <text evidence="1">The sequence shown here is derived from an EMBL/GenBank/DDBJ whole genome shotgun (WGS) entry which is preliminary data.</text>
</comment>
<protein>
    <submittedName>
        <fullName evidence="1">Helix-turn-helix domain-containing protein</fullName>
    </submittedName>
</protein>
<name>A0ABW8TGC0_9CLOT</name>
<sequence length="211" mass="25235">MDKYNIIKMYFNEGKKIQEIAILMKSSKQNIYKYIKSDPRYLKEAAERREKKSLEVLKKSEKIIKLYYEQHKKVCEIAKEVTLSNSAVTYVIKKDNRYKFEKDKRKKESLKRNRELSKKIKSEKRNVLREDMIMSNLKLLQIQNAISMSRTRKISDAGIVEINLKHYRFNSKKQKLEFDKSCGARPFDLPQSMGIHSFKIYKTKTYEKNKV</sequence>
<gene>
    <name evidence="1" type="ORF">ACJDT4_13995</name>
</gene>
<dbReference type="SUPFAM" id="SSF88659">
    <property type="entry name" value="Sigma3 and sigma4 domains of RNA polymerase sigma factors"/>
    <property type="match status" value="1"/>
</dbReference>
<proteinExistence type="predicted"/>
<dbReference type="RefSeq" id="WP_406788183.1">
    <property type="nucleotide sequence ID" value="NZ_JBJIAA010000011.1"/>
</dbReference>
<reference evidence="1 2" key="1">
    <citation type="submission" date="2024-11" db="EMBL/GenBank/DDBJ databases">
        <authorList>
            <person name="Heng Y.C."/>
            <person name="Lim A.C.H."/>
            <person name="Lee J.K.Y."/>
            <person name="Kittelmann S."/>
        </authorList>
    </citation>
    <scope>NUCLEOTIDE SEQUENCE [LARGE SCALE GENOMIC DNA]</scope>
    <source>
        <strain evidence="1 2">WILCCON 0114</strain>
    </source>
</reference>
<evidence type="ECO:0000313" key="1">
    <source>
        <dbReference type="EMBL" id="MFL0251529.1"/>
    </source>
</evidence>
<dbReference type="InterPro" id="IPR013324">
    <property type="entry name" value="RNA_pol_sigma_r3/r4-like"/>
</dbReference>
<dbReference type="Proteomes" id="UP001623592">
    <property type="component" value="Unassembled WGS sequence"/>
</dbReference>
<dbReference type="EMBL" id="JBJIAA010000011">
    <property type="protein sequence ID" value="MFL0251529.1"/>
    <property type="molecule type" value="Genomic_DNA"/>
</dbReference>
<organism evidence="1 2">
    <name type="scientific">Clostridium neuense</name>
    <dbReference type="NCBI Taxonomy" id="1728934"/>
    <lineage>
        <taxon>Bacteria</taxon>
        <taxon>Bacillati</taxon>
        <taxon>Bacillota</taxon>
        <taxon>Clostridia</taxon>
        <taxon>Eubacteriales</taxon>
        <taxon>Clostridiaceae</taxon>
        <taxon>Clostridium</taxon>
    </lineage>
</organism>